<dbReference type="PANTHER" id="PTHR30093:SF2">
    <property type="entry name" value="TYPE II SECRETION SYSTEM PROTEIN H"/>
    <property type="match status" value="1"/>
</dbReference>
<keyword evidence="1" id="KW-1133">Transmembrane helix</keyword>
<dbReference type="Pfam" id="PF07963">
    <property type="entry name" value="N_methyl"/>
    <property type="match status" value="1"/>
</dbReference>
<name>A0A7C4LPZ1_9PLAN</name>
<feature type="domain" description="DUF1559" evidence="2">
    <location>
        <begin position="91"/>
        <end position="362"/>
    </location>
</feature>
<feature type="transmembrane region" description="Helical" evidence="1">
    <location>
        <begin position="72"/>
        <end position="90"/>
    </location>
</feature>
<proteinExistence type="predicted"/>
<protein>
    <submittedName>
        <fullName evidence="3">DUF1559 domain-containing protein</fullName>
    </submittedName>
</protein>
<keyword evidence="1" id="KW-0812">Transmembrane</keyword>
<dbReference type="InterPro" id="IPR027558">
    <property type="entry name" value="Pre_pil_HX9DG_C"/>
</dbReference>
<dbReference type="EMBL" id="DSVQ01000018">
    <property type="protein sequence ID" value="HGT40537.1"/>
    <property type="molecule type" value="Genomic_DNA"/>
</dbReference>
<dbReference type="NCBIfam" id="TIGR02532">
    <property type="entry name" value="IV_pilin_GFxxxE"/>
    <property type="match status" value="1"/>
</dbReference>
<gene>
    <name evidence="3" type="ORF">ENS64_14930</name>
</gene>
<comment type="caution">
    <text evidence="3">The sequence shown here is derived from an EMBL/GenBank/DDBJ whole genome shotgun (WGS) entry which is preliminary data.</text>
</comment>
<dbReference type="NCBIfam" id="TIGR04294">
    <property type="entry name" value="pre_pil_HX9DG"/>
    <property type="match status" value="1"/>
</dbReference>
<reference evidence="3" key="1">
    <citation type="journal article" date="2020" name="mSystems">
        <title>Genome- and Community-Level Interaction Insights into Carbon Utilization and Element Cycling Functions of Hydrothermarchaeota in Hydrothermal Sediment.</title>
        <authorList>
            <person name="Zhou Z."/>
            <person name="Liu Y."/>
            <person name="Xu W."/>
            <person name="Pan J."/>
            <person name="Luo Z.H."/>
            <person name="Li M."/>
        </authorList>
    </citation>
    <scope>NUCLEOTIDE SEQUENCE [LARGE SCALE GENOMIC DNA]</scope>
    <source>
        <strain evidence="3">SpSt-508</strain>
    </source>
</reference>
<dbReference type="InterPro" id="IPR011453">
    <property type="entry name" value="DUF1559"/>
</dbReference>
<dbReference type="PANTHER" id="PTHR30093">
    <property type="entry name" value="GENERAL SECRETION PATHWAY PROTEIN G"/>
    <property type="match status" value="1"/>
</dbReference>
<dbReference type="SUPFAM" id="SSF54523">
    <property type="entry name" value="Pili subunits"/>
    <property type="match status" value="1"/>
</dbReference>
<dbReference type="AlphaFoldDB" id="A0A7C4LPZ1"/>
<organism evidence="3">
    <name type="scientific">Schlesneria paludicola</name>
    <dbReference type="NCBI Taxonomy" id="360056"/>
    <lineage>
        <taxon>Bacteria</taxon>
        <taxon>Pseudomonadati</taxon>
        <taxon>Planctomycetota</taxon>
        <taxon>Planctomycetia</taxon>
        <taxon>Planctomycetales</taxon>
        <taxon>Planctomycetaceae</taxon>
        <taxon>Schlesneria</taxon>
    </lineage>
</organism>
<evidence type="ECO:0000256" key="1">
    <source>
        <dbReference type="SAM" id="Phobius"/>
    </source>
</evidence>
<dbReference type="InterPro" id="IPR045584">
    <property type="entry name" value="Pilin-like"/>
</dbReference>
<sequence length="380" mass="40436">MVPLLLRCCSTMLVGKHSGAPRVFRLHALSLTSNLPDMGDVFARLKPGSAKLPRVASRGCQRGPFGFTLLELLVVVAILSVLMALLLPAVQAAREAARRIACRNHLKQIALAVLNYHDSHGSLPSGYVFYTGPTQAGGPPARILDGPPPVYDREALHVLGRPGWGWIALSLPFLEQQNLHRQIDFEKSVDHPASEQARVQIVPIVVCPSDTGAGRFTIYDVTNAPLAEAANSSYAGCFGTLGMINTVPDQSSGLFCRNSGVRLSDILDGTSHTMAVGERAGMFAKGPWAGVMGLGTIRTTPGAPVYTSAWEMAPVMVLARIGRRALNSPWSEPYDFFSPHTGVVFFAFADGSVRGLGTSTDQAVLHALATRAGGEAGESP</sequence>
<evidence type="ECO:0000313" key="3">
    <source>
        <dbReference type="EMBL" id="HGT40537.1"/>
    </source>
</evidence>
<keyword evidence="1" id="KW-0472">Membrane</keyword>
<dbReference type="Gene3D" id="3.30.700.10">
    <property type="entry name" value="Glycoprotein, Type 4 Pilin"/>
    <property type="match status" value="1"/>
</dbReference>
<dbReference type="InterPro" id="IPR012902">
    <property type="entry name" value="N_methyl_site"/>
</dbReference>
<accession>A0A7C4LPZ1</accession>
<evidence type="ECO:0000259" key="2">
    <source>
        <dbReference type="Pfam" id="PF07596"/>
    </source>
</evidence>
<dbReference type="Pfam" id="PF07596">
    <property type="entry name" value="SBP_bac_10"/>
    <property type="match status" value="1"/>
</dbReference>